<comment type="caution">
    <text evidence="1">The sequence shown here is derived from an EMBL/GenBank/DDBJ whole genome shotgun (WGS) entry which is preliminary data.</text>
</comment>
<name>A0A8T4L7J3_9ARCH</name>
<reference evidence="1" key="1">
    <citation type="submission" date="2021-03" db="EMBL/GenBank/DDBJ databases">
        <authorList>
            <person name="Jaffe A."/>
        </authorList>
    </citation>
    <scope>NUCLEOTIDE SEQUENCE</scope>
    <source>
        <strain evidence="1">RIFCSPLOWO2_01_FULL_AR10_48_17</strain>
    </source>
</reference>
<accession>A0A8T4L7J3</accession>
<gene>
    <name evidence="1" type="ORF">J4215_02820</name>
</gene>
<proteinExistence type="predicted"/>
<organism evidence="1 2">
    <name type="scientific">Candidatus Iainarchaeum sp</name>
    <dbReference type="NCBI Taxonomy" id="3101447"/>
    <lineage>
        <taxon>Archaea</taxon>
        <taxon>Candidatus Iainarchaeota</taxon>
        <taxon>Candidatus Iainarchaeia</taxon>
        <taxon>Candidatus Iainarchaeales</taxon>
        <taxon>Candidatus Iainarchaeaceae</taxon>
        <taxon>Candidatus Iainarchaeum</taxon>
    </lineage>
</organism>
<evidence type="ECO:0000313" key="2">
    <source>
        <dbReference type="Proteomes" id="UP000675968"/>
    </source>
</evidence>
<protein>
    <submittedName>
        <fullName evidence="1">Uncharacterized protein</fullName>
    </submittedName>
</protein>
<dbReference type="EMBL" id="JAGVWC010000009">
    <property type="protein sequence ID" value="MBS3061489.1"/>
    <property type="molecule type" value="Genomic_DNA"/>
</dbReference>
<sequence length="200" mass="23289">MKYMADVRRRFGNRSGFTLSDLRVFLQQKKIPPAYLYQLVHHLTARGELHRISKSVYSFSEELNVVGEAFHPSYHGLQDALSLHGLWEQETVPVILTPRKVRTGIRTFLGQNYLVRRISRKMFFGFRSIKCGNLWLTVSDIEKTLIDLAYFRQPLEKDALAEIKARLDGTKLRKYLNQCDSKTRQRVEKWLQTGAKNKSG</sequence>
<dbReference type="Proteomes" id="UP000675968">
    <property type="component" value="Unassembled WGS sequence"/>
</dbReference>
<reference evidence="1" key="2">
    <citation type="submission" date="2021-05" db="EMBL/GenBank/DDBJ databases">
        <title>Protein family content uncovers lineage relationships and bacterial pathway maintenance mechanisms in DPANN archaea.</title>
        <authorList>
            <person name="Castelle C.J."/>
            <person name="Meheust R."/>
            <person name="Jaffe A.L."/>
            <person name="Seitz K."/>
            <person name="Gong X."/>
            <person name="Baker B.J."/>
            <person name="Banfield J.F."/>
        </authorList>
    </citation>
    <scope>NUCLEOTIDE SEQUENCE</scope>
    <source>
        <strain evidence="1">RIFCSPLOWO2_01_FULL_AR10_48_17</strain>
    </source>
</reference>
<evidence type="ECO:0000313" key="1">
    <source>
        <dbReference type="EMBL" id="MBS3061489.1"/>
    </source>
</evidence>
<dbReference type="AlphaFoldDB" id="A0A8T4L7J3"/>